<feature type="domain" description="TonB-dependent receptor-like beta-barrel" evidence="12">
    <location>
        <begin position="245"/>
        <end position="686"/>
    </location>
</feature>
<dbReference type="InterPro" id="IPR000531">
    <property type="entry name" value="Beta-barrel_TonB"/>
</dbReference>
<dbReference type="PANTHER" id="PTHR30442">
    <property type="entry name" value="IRON III DICITRATE TRANSPORT PROTEIN FECA"/>
    <property type="match status" value="1"/>
</dbReference>
<feature type="domain" description="TonB-dependent receptor plug" evidence="13">
    <location>
        <begin position="46"/>
        <end position="156"/>
    </location>
</feature>
<evidence type="ECO:0000259" key="12">
    <source>
        <dbReference type="Pfam" id="PF00593"/>
    </source>
</evidence>
<dbReference type="InterPro" id="IPR012910">
    <property type="entry name" value="Plug_dom"/>
</dbReference>
<organism evidence="14 15">
    <name type="scientific">Glaciecola punicea ACAM 611</name>
    <dbReference type="NCBI Taxonomy" id="1121923"/>
    <lineage>
        <taxon>Bacteria</taxon>
        <taxon>Pseudomonadati</taxon>
        <taxon>Pseudomonadota</taxon>
        <taxon>Gammaproteobacteria</taxon>
        <taxon>Alteromonadales</taxon>
        <taxon>Alteromonadaceae</taxon>
        <taxon>Glaciecola</taxon>
    </lineage>
</organism>
<gene>
    <name evidence="14" type="ORF">GPUN_0437</name>
</gene>
<dbReference type="InterPro" id="IPR039426">
    <property type="entry name" value="TonB-dep_rcpt-like"/>
</dbReference>
<dbReference type="SUPFAM" id="SSF56935">
    <property type="entry name" value="Porins"/>
    <property type="match status" value="1"/>
</dbReference>
<reference evidence="14 15" key="1">
    <citation type="journal article" date="2012" name="J. Bacteriol.">
        <title>Genome sequence of proteorhodopsin-containing sea ice bacterium Glaciecola punicea ACAM 611T.</title>
        <authorList>
            <person name="Qin Q.-L."/>
            <person name="Xie B.-B."/>
            <person name="Shu Y.-L."/>
            <person name="Rong J.-C."/>
            <person name="Zhao D.-L."/>
            <person name="Zhang X.-Y."/>
            <person name="Chen X.-L."/>
            <person name="Zhou B.-C."/>
            <person name="Zhanga Y.-Z."/>
        </authorList>
    </citation>
    <scope>NUCLEOTIDE SEQUENCE [LARGE SCALE GENOMIC DNA]</scope>
    <source>
        <strain evidence="14 15">ACAM 611</strain>
    </source>
</reference>
<evidence type="ECO:0000313" key="15">
    <source>
        <dbReference type="Proteomes" id="UP000053586"/>
    </source>
</evidence>
<dbReference type="InterPro" id="IPR037066">
    <property type="entry name" value="Plug_dom_sf"/>
</dbReference>
<dbReference type="PROSITE" id="PS52016">
    <property type="entry name" value="TONB_DEPENDENT_REC_3"/>
    <property type="match status" value="1"/>
</dbReference>
<evidence type="ECO:0000256" key="9">
    <source>
        <dbReference type="RuleBase" id="RU003357"/>
    </source>
</evidence>
<reference evidence="14 15" key="2">
    <citation type="journal article" date="2017" name="Antonie Van Leeuwenhoek">
        <title>Rhizobium rhizosphaerae sp. nov., a novel species isolated from rice rhizosphere.</title>
        <authorList>
            <person name="Zhao J.J."/>
            <person name="Zhang J."/>
            <person name="Zhang R.J."/>
            <person name="Zhang C.W."/>
            <person name="Yin H.Q."/>
            <person name="Zhang X.X."/>
        </authorList>
    </citation>
    <scope>NUCLEOTIDE SEQUENCE [LARGE SCALE GENOMIC DNA]</scope>
    <source>
        <strain evidence="14 15">ACAM 611</strain>
    </source>
</reference>
<dbReference type="STRING" id="56804.BAE46_11290"/>
<evidence type="ECO:0000256" key="6">
    <source>
        <dbReference type="ARBA" id="ARBA00023136"/>
    </source>
</evidence>
<name>H5T8E3_9ALTE</name>
<dbReference type="InterPro" id="IPR036942">
    <property type="entry name" value="Beta-barrel_TonB_sf"/>
</dbReference>
<dbReference type="AlphaFoldDB" id="H5T8E3"/>
<keyword evidence="7 8" id="KW-0998">Cell outer membrane</keyword>
<evidence type="ECO:0000313" key="14">
    <source>
        <dbReference type="EMBL" id="GAB54584.1"/>
    </source>
</evidence>
<evidence type="ECO:0000259" key="13">
    <source>
        <dbReference type="Pfam" id="PF07715"/>
    </source>
</evidence>
<dbReference type="OrthoDB" id="9760494at2"/>
<dbReference type="Gene3D" id="2.170.130.10">
    <property type="entry name" value="TonB-dependent receptor, plug domain"/>
    <property type="match status" value="1"/>
</dbReference>
<keyword evidence="4 8" id="KW-0812">Transmembrane</keyword>
<evidence type="ECO:0000256" key="1">
    <source>
        <dbReference type="ARBA" id="ARBA00004571"/>
    </source>
</evidence>
<evidence type="ECO:0000256" key="11">
    <source>
        <dbReference type="SAM" id="SignalP"/>
    </source>
</evidence>
<dbReference type="GO" id="GO:0033214">
    <property type="term" value="P:siderophore-iron import into cell"/>
    <property type="evidence" value="ECO:0007669"/>
    <property type="project" value="TreeGrafter"/>
</dbReference>
<keyword evidence="6 8" id="KW-0472">Membrane</keyword>
<protein>
    <submittedName>
        <fullName evidence="14">Iron complex outermembrane recepter protein</fullName>
    </submittedName>
</protein>
<dbReference type="Pfam" id="PF00593">
    <property type="entry name" value="TonB_dep_Rec_b-barrel"/>
    <property type="match status" value="1"/>
</dbReference>
<evidence type="ECO:0000256" key="4">
    <source>
        <dbReference type="ARBA" id="ARBA00022692"/>
    </source>
</evidence>
<comment type="similarity">
    <text evidence="8 9">Belongs to the TonB-dependent receptor family.</text>
</comment>
<comment type="subcellular location">
    <subcellularLocation>
        <location evidence="1 8">Cell outer membrane</location>
        <topology evidence="1 8">Multi-pass membrane protein</topology>
    </subcellularLocation>
</comment>
<evidence type="ECO:0000256" key="3">
    <source>
        <dbReference type="ARBA" id="ARBA00022452"/>
    </source>
</evidence>
<keyword evidence="15" id="KW-1185">Reference proteome</keyword>
<comment type="caution">
    <text evidence="14">The sequence shown here is derived from an EMBL/GenBank/DDBJ whole genome shotgun (WGS) entry which is preliminary data.</text>
</comment>
<keyword evidence="5 9" id="KW-0798">TonB box</keyword>
<keyword evidence="2 8" id="KW-0813">Transport</keyword>
<proteinExistence type="inferred from homology"/>
<feature type="signal peptide" evidence="11">
    <location>
        <begin position="1"/>
        <end position="24"/>
    </location>
</feature>
<evidence type="ECO:0000256" key="8">
    <source>
        <dbReference type="PROSITE-ProRule" id="PRU01360"/>
    </source>
</evidence>
<feature type="chain" id="PRO_5003598110" evidence="11">
    <location>
        <begin position="25"/>
        <end position="716"/>
    </location>
</feature>
<dbReference type="EMBL" id="BAET01000006">
    <property type="protein sequence ID" value="GAB54584.1"/>
    <property type="molecule type" value="Genomic_DNA"/>
</dbReference>
<dbReference type="Pfam" id="PF07715">
    <property type="entry name" value="Plug"/>
    <property type="match status" value="1"/>
</dbReference>
<dbReference type="Gene3D" id="2.40.170.20">
    <property type="entry name" value="TonB-dependent receptor, beta-barrel domain"/>
    <property type="match status" value="1"/>
</dbReference>
<evidence type="ECO:0000256" key="5">
    <source>
        <dbReference type="ARBA" id="ARBA00023077"/>
    </source>
</evidence>
<evidence type="ECO:0000256" key="7">
    <source>
        <dbReference type="ARBA" id="ARBA00023237"/>
    </source>
</evidence>
<dbReference type="eggNOG" id="COG4772">
    <property type="taxonomic scope" value="Bacteria"/>
</dbReference>
<dbReference type="Proteomes" id="UP000053586">
    <property type="component" value="Unassembled WGS sequence"/>
</dbReference>
<feature type="region of interest" description="Disordered" evidence="10">
    <location>
        <begin position="697"/>
        <end position="716"/>
    </location>
</feature>
<dbReference type="PANTHER" id="PTHR30442:SF0">
    <property type="entry name" value="FE(3+) DICITRATE TRANSPORT PROTEIN FECA"/>
    <property type="match status" value="1"/>
</dbReference>
<dbReference type="GO" id="GO:0009279">
    <property type="term" value="C:cell outer membrane"/>
    <property type="evidence" value="ECO:0007669"/>
    <property type="project" value="UniProtKB-SubCell"/>
</dbReference>
<keyword evidence="3 8" id="KW-1134">Transmembrane beta strand</keyword>
<evidence type="ECO:0000256" key="10">
    <source>
        <dbReference type="SAM" id="MobiDB-lite"/>
    </source>
</evidence>
<evidence type="ECO:0000256" key="2">
    <source>
        <dbReference type="ARBA" id="ARBA00022448"/>
    </source>
</evidence>
<accession>H5T8E3</accession>
<keyword evidence="11" id="KW-0732">Signal</keyword>
<dbReference type="RefSeq" id="WP_006002949.1">
    <property type="nucleotide sequence ID" value="NZ_BAET01000006.1"/>
</dbReference>
<sequence>MKRTTLAKAVIAALISPLSVSAIADDTLALESNIEQIKIIGSKSQARKIAGSSAYIDQAQITVEASTDINQLMKTIPGVYIREEDGEGLRPNIGIRAASAGRVSKVTLLEDGVMMAPAPYSNPAAYYFPTAFRISAIEVLKGAPLLRYGPQTTGGVINLVSTPVPVKFGGEVLTQFGENSSRDIHAFVGGTNGQFGALIETVQRSSDGFKNIDRSQRDAGFNIEDYVAKLEWTGDQSSLLAKIQYSEETSNETYLGLADVDFFQDKNRRYGLSEIDRMDNSHNSYTLNYNYDINNEISINVLGYYNEFSRNWFKLDGGNNYVNAANSGDAEALAILRGELDETGLNYKNNNRKYESKGIEFNVRWSLDAHDIEFGIRDHSDDMDRFQPVDIYDQINGSLLFTGTKAPTGSNNRLEGADATSFWITDRWQVTQALNLNLMLRYEDVESFRNQFADVERTAIASTRANSTDELLPGVSFTYDINNEWQVLGGMHKGFSPLGGGAKANQEPETSNNFEVGARYNANALFAEAIIFYSDFSDTTQICSIANPCDNGADSGSYVLGESLVSGIEFHVSNSFTYESFLIPVDFAYTYTKGEISNDNTTAGLFDGDELRDIPQNVFSLRLGLDNNEGWANYVVAKYMDEMCVSVGCNRGNSEFDKTESLFVTDFISRFDVNNDMTVFLKIQNLFDEQNIVARSPHGARPNKPQTASIGLEYSF</sequence>